<dbReference type="Proteomes" id="UP000009168">
    <property type="component" value="Unassembled WGS sequence"/>
</dbReference>
<gene>
    <name evidence="1" type="ORF">TTHERM_000831549</name>
</gene>
<sequence>MLSQIYFLLQNLKSQIFEITLIYQIKIRRLKFYHRNYKRNKQINKDYIYQKVNFKSIILIKNIFKLDFEKKKKIVFLKTERKKKLEKNTKLKRIQSCKQMK</sequence>
<evidence type="ECO:0000313" key="2">
    <source>
        <dbReference type="Proteomes" id="UP000009168"/>
    </source>
</evidence>
<keyword evidence="2" id="KW-1185">Reference proteome</keyword>
<reference evidence="2" key="1">
    <citation type="journal article" date="2006" name="PLoS Biol.">
        <title>Macronuclear genome sequence of the ciliate Tetrahymena thermophila, a model eukaryote.</title>
        <authorList>
            <person name="Eisen J.A."/>
            <person name="Coyne R.S."/>
            <person name="Wu M."/>
            <person name="Wu D."/>
            <person name="Thiagarajan M."/>
            <person name="Wortman J.R."/>
            <person name="Badger J.H."/>
            <person name="Ren Q."/>
            <person name="Amedeo P."/>
            <person name="Jones K.M."/>
            <person name="Tallon L.J."/>
            <person name="Delcher A.L."/>
            <person name="Salzberg S.L."/>
            <person name="Silva J.C."/>
            <person name="Haas B.J."/>
            <person name="Majoros W.H."/>
            <person name="Farzad M."/>
            <person name="Carlton J.M."/>
            <person name="Smith R.K. Jr."/>
            <person name="Garg J."/>
            <person name="Pearlman R.E."/>
            <person name="Karrer K.M."/>
            <person name="Sun L."/>
            <person name="Manning G."/>
            <person name="Elde N.C."/>
            <person name="Turkewitz A.P."/>
            <person name="Asai D.J."/>
            <person name="Wilkes D.E."/>
            <person name="Wang Y."/>
            <person name="Cai H."/>
            <person name="Collins K."/>
            <person name="Stewart B.A."/>
            <person name="Lee S.R."/>
            <person name="Wilamowska K."/>
            <person name="Weinberg Z."/>
            <person name="Ruzzo W.L."/>
            <person name="Wloga D."/>
            <person name="Gaertig J."/>
            <person name="Frankel J."/>
            <person name="Tsao C.-C."/>
            <person name="Gorovsky M.A."/>
            <person name="Keeling P.J."/>
            <person name="Waller R.F."/>
            <person name="Patron N.J."/>
            <person name="Cherry J.M."/>
            <person name="Stover N.A."/>
            <person name="Krieger C.J."/>
            <person name="del Toro C."/>
            <person name="Ryder H.F."/>
            <person name="Williamson S.C."/>
            <person name="Barbeau R.A."/>
            <person name="Hamilton E.P."/>
            <person name="Orias E."/>
        </authorList>
    </citation>
    <scope>NUCLEOTIDE SEQUENCE [LARGE SCALE GENOMIC DNA]</scope>
    <source>
        <strain evidence="2">SB210</strain>
    </source>
</reference>
<dbReference type="RefSeq" id="XP_012652478.1">
    <property type="nucleotide sequence ID" value="XM_012797024.1"/>
</dbReference>
<organism evidence="1 2">
    <name type="scientific">Tetrahymena thermophila (strain SB210)</name>
    <dbReference type="NCBI Taxonomy" id="312017"/>
    <lineage>
        <taxon>Eukaryota</taxon>
        <taxon>Sar</taxon>
        <taxon>Alveolata</taxon>
        <taxon>Ciliophora</taxon>
        <taxon>Intramacronucleata</taxon>
        <taxon>Oligohymenophorea</taxon>
        <taxon>Hymenostomatida</taxon>
        <taxon>Tetrahymenina</taxon>
        <taxon>Tetrahymenidae</taxon>
        <taxon>Tetrahymena</taxon>
    </lineage>
</organism>
<dbReference type="GeneID" id="24440836"/>
<dbReference type="InParanoid" id="W7XKK6"/>
<accession>W7XKK6</accession>
<proteinExistence type="predicted"/>
<dbReference type="AlphaFoldDB" id="W7XKK6"/>
<name>W7XKK6_TETTS</name>
<dbReference type="KEGG" id="tet:TTHERM_000831549"/>
<evidence type="ECO:0000313" key="1">
    <source>
        <dbReference type="EMBL" id="EWS74979.1"/>
    </source>
</evidence>
<protein>
    <submittedName>
        <fullName evidence="1">Uncharacterized protein</fullName>
    </submittedName>
</protein>
<dbReference type="EMBL" id="GG662725">
    <property type="protein sequence ID" value="EWS74979.1"/>
    <property type="molecule type" value="Genomic_DNA"/>
</dbReference>